<dbReference type="Pfam" id="PF01590">
    <property type="entry name" value="GAF"/>
    <property type="match status" value="1"/>
</dbReference>
<reference evidence="2 3" key="1">
    <citation type="submission" date="2019-03" db="EMBL/GenBank/DDBJ databases">
        <title>Sequencing the genomes of 1000 actinobacteria strains.</title>
        <authorList>
            <person name="Klenk H.-P."/>
        </authorList>
    </citation>
    <scope>NUCLEOTIDE SEQUENCE [LARGE SCALE GENOMIC DNA]</scope>
    <source>
        <strain evidence="2 3">DSM 44969</strain>
    </source>
</reference>
<keyword evidence="3" id="KW-1185">Reference proteome</keyword>
<protein>
    <submittedName>
        <fullName evidence="2">GAF domain-containing protein</fullName>
    </submittedName>
</protein>
<dbReference type="Gene3D" id="3.30.450.40">
    <property type="match status" value="1"/>
</dbReference>
<feature type="domain" description="GAF" evidence="1">
    <location>
        <begin position="100"/>
        <end position="213"/>
    </location>
</feature>
<evidence type="ECO:0000313" key="2">
    <source>
        <dbReference type="EMBL" id="TCK20640.1"/>
    </source>
</evidence>
<evidence type="ECO:0000259" key="1">
    <source>
        <dbReference type="Pfam" id="PF01590"/>
    </source>
</evidence>
<gene>
    <name evidence="2" type="ORF">EV378_4601</name>
</gene>
<dbReference type="InterPro" id="IPR003018">
    <property type="entry name" value="GAF"/>
</dbReference>
<evidence type="ECO:0000313" key="3">
    <source>
        <dbReference type="Proteomes" id="UP000295560"/>
    </source>
</evidence>
<dbReference type="InterPro" id="IPR029016">
    <property type="entry name" value="GAF-like_dom_sf"/>
</dbReference>
<dbReference type="Proteomes" id="UP000295560">
    <property type="component" value="Unassembled WGS sequence"/>
</dbReference>
<sequence>MLDDETPATDLVADAMRLRRIYDDDLGTGGHTGPPRAVVSDSWQRSLAAHVDPERRTPPVVYGPDDLPHLREGHPLHDVMPLLRTTLVSIADEAMHVMLVTDAEGHILWRDGAHGLLHSADEVGLFEGTRWSEEAIGTNAMGTALAVDAPVRIHSAEHLVRTYHDWTCVAAPVHDPDTGSTIGAIDISGPLHTLHPALVQLVSATAQLAENQLKVRLAIADERLRVRNMPHLTALRGAEGALLSSSGRVIASEPYGRFPERIRIADGVDRVQLGDGREMQVEQLGEGYLLHLPTRRRARAAEKAPAVALRFTGNPTPQITLGDREIPASPRPAEILTALALHPDGLTGEQLTLMLYGDDGNPTTMRGEIHRLRALLGTEHLLTRPYRLAAAPNADFLRVRTALRAGHAREALDACRGELLPRSDAPAVRELRDELTAGLRHALLASDDTDLVHRFSEHPLGAEDLEVHEHLLDLLASDDPRRAAVAARLERLLD</sequence>
<comment type="caution">
    <text evidence="2">The sequence shown here is derived from an EMBL/GenBank/DDBJ whole genome shotgun (WGS) entry which is preliminary data.</text>
</comment>
<proteinExistence type="predicted"/>
<dbReference type="AlphaFoldDB" id="A0A4R1HK29"/>
<dbReference type="SUPFAM" id="SSF55781">
    <property type="entry name" value="GAF domain-like"/>
    <property type="match status" value="1"/>
</dbReference>
<dbReference type="EMBL" id="SMFZ01000002">
    <property type="protein sequence ID" value="TCK20640.1"/>
    <property type="molecule type" value="Genomic_DNA"/>
</dbReference>
<organism evidence="2 3">
    <name type="scientific">Pseudonocardia endophytica</name>
    <dbReference type="NCBI Taxonomy" id="401976"/>
    <lineage>
        <taxon>Bacteria</taxon>
        <taxon>Bacillati</taxon>
        <taxon>Actinomycetota</taxon>
        <taxon>Actinomycetes</taxon>
        <taxon>Pseudonocardiales</taxon>
        <taxon>Pseudonocardiaceae</taxon>
        <taxon>Pseudonocardia</taxon>
    </lineage>
</organism>
<dbReference type="OrthoDB" id="3928741at2"/>
<accession>A0A4R1HK29</accession>
<name>A0A4R1HK29_PSEEN</name>